<reference evidence="1 2" key="2">
    <citation type="submission" date="2009-02" db="EMBL/GenBank/DDBJ databases">
        <title>Draft genome sequence of Clostridium methylpentosum (DSM 5476).</title>
        <authorList>
            <person name="Sudarsanam P."/>
            <person name="Ley R."/>
            <person name="Guruge J."/>
            <person name="Turnbaugh P.J."/>
            <person name="Mahowald M."/>
            <person name="Liep D."/>
            <person name="Gordon J."/>
        </authorList>
    </citation>
    <scope>NUCLEOTIDE SEQUENCE [LARGE SCALE GENOMIC DNA]</scope>
    <source>
        <strain evidence="1 2">DSM 5476</strain>
    </source>
</reference>
<comment type="caution">
    <text evidence="1">The sequence shown here is derived from an EMBL/GenBank/DDBJ whole genome shotgun (WGS) entry which is preliminary data.</text>
</comment>
<proteinExistence type="predicted"/>
<dbReference type="EMBL" id="ACEC01000061">
    <property type="protein sequence ID" value="EEG30518.1"/>
    <property type="molecule type" value="Genomic_DNA"/>
</dbReference>
<organism evidence="1 2">
    <name type="scientific">[Clostridium] methylpentosum DSM 5476</name>
    <dbReference type="NCBI Taxonomy" id="537013"/>
    <lineage>
        <taxon>Bacteria</taxon>
        <taxon>Bacillati</taxon>
        <taxon>Bacillota</taxon>
        <taxon>Clostridia</taxon>
        <taxon>Eubacteriales</taxon>
        <taxon>Oscillospiraceae</taxon>
        <taxon>Oscillospiraceae incertae sedis</taxon>
    </lineage>
</organism>
<reference evidence="1 2" key="1">
    <citation type="submission" date="2009-01" db="EMBL/GenBank/DDBJ databases">
        <authorList>
            <person name="Fulton L."/>
            <person name="Clifton S."/>
            <person name="Fulton B."/>
            <person name="Xu J."/>
            <person name="Minx P."/>
            <person name="Pepin K.H."/>
            <person name="Johnson M."/>
            <person name="Bhonagiri V."/>
            <person name="Nash W.E."/>
            <person name="Mardis E.R."/>
            <person name="Wilson R.K."/>
        </authorList>
    </citation>
    <scope>NUCLEOTIDE SEQUENCE [LARGE SCALE GENOMIC DNA]</scope>
    <source>
        <strain evidence="1 2">DSM 5476</strain>
    </source>
</reference>
<protein>
    <submittedName>
        <fullName evidence="1">Uncharacterized protein</fullName>
    </submittedName>
</protein>
<gene>
    <name evidence="1" type="ORF">CLOSTMETH_01859</name>
</gene>
<dbReference type="AlphaFoldDB" id="C0EDD2"/>
<name>C0EDD2_9FIRM</name>
<evidence type="ECO:0000313" key="1">
    <source>
        <dbReference type="EMBL" id="EEG30518.1"/>
    </source>
</evidence>
<evidence type="ECO:0000313" key="2">
    <source>
        <dbReference type="Proteomes" id="UP000003340"/>
    </source>
</evidence>
<keyword evidence="2" id="KW-1185">Reference proteome</keyword>
<dbReference type="STRING" id="537013.CLOSTMETH_01859"/>
<sequence>MSFSISRNFNPRSPCGERRATAISVYGASGISIHAPLVGSDPPFWSNRARAKKFQSTLPLWGATIWKLGQDGENT</sequence>
<accession>C0EDD2</accession>
<dbReference type="Proteomes" id="UP000003340">
    <property type="component" value="Unassembled WGS sequence"/>
</dbReference>
<dbReference type="HOGENOM" id="CLU_2664638_0_0_9"/>